<dbReference type="PANTHER" id="PTHR13018">
    <property type="entry name" value="PROBABLE MEMBRANE PROTEIN DUF221-RELATED"/>
    <property type="match status" value="1"/>
</dbReference>
<dbReference type="Proteomes" id="UP000594261">
    <property type="component" value="Chromosome 5"/>
</dbReference>
<dbReference type="PANTHER" id="PTHR13018:SF100">
    <property type="entry name" value="CSC1-LIKE PROTEIN ERD4"/>
    <property type="match status" value="1"/>
</dbReference>
<organism evidence="3 4">
    <name type="scientific">Quercus lobata</name>
    <name type="common">Valley oak</name>
    <dbReference type="NCBI Taxonomy" id="97700"/>
    <lineage>
        <taxon>Eukaryota</taxon>
        <taxon>Viridiplantae</taxon>
        <taxon>Streptophyta</taxon>
        <taxon>Embryophyta</taxon>
        <taxon>Tracheophyta</taxon>
        <taxon>Spermatophyta</taxon>
        <taxon>Magnoliopsida</taxon>
        <taxon>eudicotyledons</taxon>
        <taxon>Gunneridae</taxon>
        <taxon>Pentapetalae</taxon>
        <taxon>rosids</taxon>
        <taxon>fabids</taxon>
        <taxon>Fagales</taxon>
        <taxon>Fagaceae</taxon>
        <taxon>Quercus</taxon>
    </lineage>
</organism>
<keyword evidence="4" id="KW-1185">Reference proteome</keyword>
<dbReference type="AlphaFoldDB" id="A0A7N2LPK1"/>
<dbReference type="GO" id="GO:0005227">
    <property type="term" value="F:calcium-activated cation channel activity"/>
    <property type="evidence" value="ECO:0007669"/>
    <property type="project" value="InterPro"/>
</dbReference>
<reference evidence="3 4" key="1">
    <citation type="journal article" date="2016" name="G3 (Bethesda)">
        <title>First Draft Assembly and Annotation of the Genome of a California Endemic Oak Quercus lobata Nee (Fagaceae).</title>
        <authorList>
            <person name="Sork V.L."/>
            <person name="Fitz-Gibbon S.T."/>
            <person name="Puiu D."/>
            <person name="Crepeau M."/>
            <person name="Gugger P.F."/>
            <person name="Sherman R."/>
            <person name="Stevens K."/>
            <person name="Langley C.H."/>
            <person name="Pellegrini M."/>
            <person name="Salzberg S.L."/>
        </authorList>
    </citation>
    <scope>NUCLEOTIDE SEQUENCE [LARGE SCALE GENOMIC DNA]</scope>
    <source>
        <strain evidence="3 4">cv. SW786</strain>
    </source>
</reference>
<sequence>MRDYKGEVEVSENVWSRKGEESTYWAFLIATCWVSFVTYYLLWKAYKHVSGLKADALMSFVGYGLELSRVVPLIIYHLKRKYLCKTESELKEASLALDLGYGTRVPSDMLVFTIVLCYSVMGPIIAPFGVVYFGLGWLILRNQAFKVYVASYESYGRMWQHMHKRILAALILYQVTMFGSFGMMEFYYAPFLIPLIILSLIFGYVCSKKFYQFFHDMSREVVCDNLMKSPNMEKVFRSYIPPSLSSENIDDDQF</sequence>
<dbReference type="OMA" id="HITMIGY"/>
<feature type="transmembrane region" description="Helical" evidence="1">
    <location>
        <begin position="189"/>
        <end position="207"/>
    </location>
</feature>
<dbReference type="GO" id="GO:0005886">
    <property type="term" value="C:plasma membrane"/>
    <property type="evidence" value="ECO:0007669"/>
    <property type="project" value="TreeGrafter"/>
</dbReference>
<protein>
    <recommendedName>
        <fullName evidence="2">CSC1/OSCA1-like 7TM region domain-containing protein</fullName>
    </recommendedName>
</protein>
<proteinExistence type="predicted"/>
<feature type="transmembrane region" description="Helical" evidence="1">
    <location>
        <begin position="166"/>
        <end position="183"/>
    </location>
</feature>
<accession>A0A7N2LPK1</accession>
<keyword evidence="1" id="KW-1133">Transmembrane helix</keyword>
<dbReference type="InterPro" id="IPR045122">
    <property type="entry name" value="Csc1-like"/>
</dbReference>
<reference evidence="3" key="2">
    <citation type="submission" date="2021-01" db="UniProtKB">
        <authorList>
            <consortium name="EnsemblPlants"/>
        </authorList>
    </citation>
    <scope>IDENTIFICATION</scope>
</reference>
<dbReference type="EnsemblPlants" id="QL05p054753:mrna">
    <property type="protein sequence ID" value="QL05p054753:mrna"/>
    <property type="gene ID" value="QL05p054753"/>
</dbReference>
<keyword evidence="1" id="KW-0812">Transmembrane</keyword>
<dbReference type="InParanoid" id="A0A7N2LPK1"/>
<dbReference type="Gramene" id="QL05p054753:mrna">
    <property type="protein sequence ID" value="QL05p054753:mrna"/>
    <property type="gene ID" value="QL05p054753"/>
</dbReference>
<evidence type="ECO:0000256" key="1">
    <source>
        <dbReference type="SAM" id="Phobius"/>
    </source>
</evidence>
<keyword evidence="1" id="KW-0472">Membrane</keyword>
<feature type="transmembrane region" description="Helical" evidence="1">
    <location>
        <begin position="24"/>
        <end position="42"/>
    </location>
</feature>
<evidence type="ECO:0000313" key="3">
    <source>
        <dbReference type="EnsemblPlants" id="QL05p054753:mrna"/>
    </source>
</evidence>
<dbReference type="EMBL" id="LRBV02000005">
    <property type="status" value="NOT_ANNOTATED_CDS"/>
    <property type="molecule type" value="Genomic_DNA"/>
</dbReference>
<feature type="transmembrane region" description="Helical" evidence="1">
    <location>
        <begin position="109"/>
        <end position="140"/>
    </location>
</feature>
<dbReference type="Pfam" id="PF02714">
    <property type="entry name" value="RSN1_7TM"/>
    <property type="match status" value="1"/>
</dbReference>
<dbReference type="InterPro" id="IPR003864">
    <property type="entry name" value="CSC1/OSCA1-like_7TM"/>
</dbReference>
<evidence type="ECO:0000313" key="4">
    <source>
        <dbReference type="Proteomes" id="UP000594261"/>
    </source>
</evidence>
<evidence type="ECO:0000259" key="2">
    <source>
        <dbReference type="Pfam" id="PF02714"/>
    </source>
</evidence>
<feature type="transmembrane region" description="Helical" evidence="1">
    <location>
        <begin position="54"/>
        <end position="78"/>
    </location>
</feature>
<feature type="domain" description="CSC1/OSCA1-like 7TM region" evidence="2">
    <location>
        <begin position="59"/>
        <end position="181"/>
    </location>
</feature>
<name>A0A7N2LPK1_QUELO</name>